<dbReference type="EMBL" id="AVOT02159270">
    <property type="protein sequence ID" value="MBW0594245.1"/>
    <property type="molecule type" value="Genomic_DNA"/>
</dbReference>
<evidence type="ECO:0000313" key="2">
    <source>
        <dbReference type="EMBL" id="MBW0594245.1"/>
    </source>
</evidence>
<accession>A0A9Q3QDV3</accession>
<comment type="caution">
    <text evidence="2">The sequence shown here is derived from an EMBL/GenBank/DDBJ whole genome shotgun (WGS) entry which is preliminary data.</text>
</comment>
<dbReference type="AlphaFoldDB" id="A0A9Q3QDV3"/>
<reference evidence="2" key="1">
    <citation type="submission" date="2021-03" db="EMBL/GenBank/DDBJ databases">
        <title>Draft genome sequence of rust myrtle Austropuccinia psidii MF-1, a brazilian biotype.</title>
        <authorList>
            <person name="Quecine M.C."/>
            <person name="Pachon D.M.R."/>
            <person name="Bonatelli M.L."/>
            <person name="Correr F.H."/>
            <person name="Franceschini L.M."/>
            <person name="Leite T.F."/>
            <person name="Margarido G.R.A."/>
            <person name="Almeida C.A."/>
            <person name="Ferrarezi J.A."/>
            <person name="Labate C.A."/>
        </authorList>
    </citation>
    <scope>NUCLEOTIDE SEQUENCE</scope>
    <source>
        <strain evidence="2">MF-1</strain>
    </source>
</reference>
<keyword evidence="3" id="KW-1185">Reference proteome</keyword>
<gene>
    <name evidence="2" type="ORF">O181_133960</name>
</gene>
<proteinExistence type="predicted"/>
<feature type="compositionally biased region" description="Polar residues" evidence="1">
    <location>
        <begin position="15"/>
        <end position="29"/>
    </location>
</feature>
<organism evidence="2 3">
    <name type="scientific">Austropuccinia psidii MF-1</name>
    <dbReference type="NCBI Taxonomy" id="1389203"/>
    <lineage>
        <taxon>Eukaryota</taxon>
        <taxon>Fungi</taxon>
        <taxon>Dikarya</taxon>
        <taxon>Basidiomycota</taxon>
        <taxon>Pucciniomycotina</taxon>
        <taxon>Pucciniomycetes</taxon>
        <taxon>Pucciniales</taxon>
        <taxon>Sphaerophragmiaceae</taxon>
        <taxon>Austropuccinia</taxon>
    </lineage>
</organism>
<protein>
    <submittedName>
        <fullName evidence="2">Uncharacterized protein</fullName>
    </submittedName>
</protein>
<feature type="region of interest" description="Disordered" evidence="1">
    <location>
        <begin position="1"/>
        <end position="55"/>
    </location>
</feature>
<name>A0A9Q3QDV3_9BASI</name>
<evidence type="ECO:0000313" key="3">
    <source>
        <dbReference type="Proteomes" id="UP000765509"/>
    </source>
</evidence>
<dbReference type="Proteomes" id="UP000765509">
    <property type="component" value="Unassembled WGS sequence"/>
</dbReference>
<sequence>MNRSQTNRKQEQDTGFHSTQIVKSTSNQKFDLKGIGPQVNHGPPQNLSMSRSKAPLGAGISMGGLPCKFGGGQVLGGPGPHQWVQAI</sequence>
<evidence type="ECO:0000256" key="1">
    <source>
        <dbReference type="SAM" id="MobiDB-lite"/>
    </source>
</evidence>